<proteinExistence type="predicted"/>
<feature type="transmembrane region" description="Helical" evidence="1">
    <location>
        <begin position="179"/>
        <end position="198"/>
    </location>
</feature>
<dbReference type="EMBL" id="BSPC01000058">
    <property type="protein sequence ID" value="GLS22243.1"/>
    <property type="molecule type" value="Genomic_DNA"/>
</dbReference>
<feature type="transmembrane region" description="Helical" evidence="1">
    <location>
        <begin position="12"/>
        <end position="31"/>
    </location>
</feature>
<comment type="caution">
    <text evidence="3">The sequence shown here is derived from an EMBL/GenBank/DDBJ whole genome shotgun (WGS) entry which is preliminary data.</text>
</comment>
<reference evidence="4" key="1">
    <citation type="journal article" date="2019" name="Int. J. Syst. Evol. Microbiol.">
        <title>The Global Catalogue of Microorganisms (GCM) 10K type strain sequencing project: providing services to taxonomists for standard genome sequencing and annotation.</title>
        <authorList>
            <consortium name="The Broad Institute Genomics Platform"/>
            <consortium name="The Broad Institute Genome Sequencing Center for Infectious Disease"/>
            <person name="Wu L."/>
            <person name="Ma J."/>
        </authorList>
    </citation>
    <scope>NUCLEOTIDE SEQUENCE [LARGE SCALE GENOMIC DNA]</scope>
    <source>
        <strain evidence="4">NBRC 101365</strain>
    </source>
</reference>
<dbReference type="Proteomes" id="UP001156882">
    <property type="component" value="Unassembled WGS sequence"/>
</dbReference>
<keyword evidence="1" id="KW-0472">Membrane</keyword>
<gene>
    <name evidence="3" type="ORF">GCM10007874_52600</name>
</gene>
<accession>A0ABQ6CPH2</accession>
<dbReference type="GO" id="GO:0008233">
    <property type="term" value="F:peptidase activity"/>
    <property type="evidence" value="ECO:0007669"/>
    <property type="project" value="UniProtKB-KW"/>
</dbReference>
<dbReference type="Pfam" id="PF02517">
    <property type="entry name" value="Rce1-like"/>
    <property type="match status" value="1"/>
</dbReference>
<feature type="transmembrane region" description="Helical" evidence="1">
    <location>
        <begin position="43"/>
        <end position="68"/>
    </location>
</feature>
<organism evidence="3 4">
    <name type="scientific">Labrys miyagiensis</name>
    <dbReference type="NCBI Taxonomy" id="346912"/>
    <lineage>
        <taxon>Bacteria</taxon>
        <taxon>Pseudomonadati</taxon>
        <taxon>Pseudomonadota</taxon>
        <taxon>Alphaproteobacteria</taxon>
        <taxon>Hyphomicrobiales</taxon>
        <taxon>Xanthobacteraceae</taxon>
        <taxon>Labrys</taxon>
    </lineage>
</organism>
<sequence>MTPLASFTRTHQLLAFFVFAYAFSWWAWVWYRLDPGHADAPILPLGPLLAAGLTLALIGGWPAVTTWLARIGHWRVGLKWYALALLLPPALTLTAVGLNLWLGATLSAELAFPNWSDLVVRFVFIFLLIGLGEEPAWRGFALPRLLVGRTALGGSLILGALHAVWHLPLLGVEYDAGNILPWLMSVFCFGIVVTWMWLHTQGSLLLPMLMHASNNTAAFFWRMFDGGEQIALWWLWSGLWLVTVAAVVTLTGPALTRDRMAALKDNQ</sequence>
<keyword evidence="4" id="KW-1185">Reference proteome</keyword>
<evidence type="ECO:0000313" key="4">
    <source>
        <dbReference type="Proteomes" id="UP001156882"/>
    </source>
</evidence>
<dbReference type="InterPro" id="IPR003675">
    <property type="entry name" value="Rce1/LyrA-like_dom"/>
</dbReference>
<feature type="transmembrane region" description="Helical" evidence="1">
    <location>
        <begin position="230"/>
        <end position="250"/>
    </location>
</feature>
<feature type="transmembrane region" description="Helical" evidence="1">
    <location>
        <begin position="80"/>
        <end position="102"/>
    </location>
</feature>
<evidence type="ECO:0000256" key="1">
    <source>
        <dbReference type="SAM" id="Phobius"/>
    </source>
</evidence>
<keyword evidence="3" id="KW-0378">Hydrolase</keyword>
<feature type="transmembrane region" description="Helical" evidence="1">
    <location>
        <begin position="145"/>
        <end position="167"/>
    </location>
</feature>
<evidence type="ECO:0000313" key="3">
    <source>
        <dbReference type="EMBL" id="GLS22243.1"/>
    </source>
</evidence>
<name>A0ABQ6CPH2_9HYPH</name>
<keyword evidence="1" id="KW-0812">Transmembrane</keyword>
<keyword evidence="3" id="KW-0645">Protease</keyword>
<dbReference type="RefSeq" id="WP_284315211.1">
    <property type="nucleotide sequence ID" value="NZ_BSPC01000058.1"/>
</dbReference>
<keyword evidence="1" id="KW-1133">Transmembrane helix</keyword>
<protein>
    <submittedName>
        <fullName evidence="3">CAAX amino protease</fullName>
    </submittedName>
</protein>
<evidence type="ECO:0000259" key="2">
    <source>
        <dbReference type="Pfam" id="PF02517"/>
    </source>
</evidence>
<feature type="domain" description="CAAX prenyl protease 2/Lysostaphin resistance protein A-like" evidence="2">
    <location>
        <begin position="117"/>
        <end position="216"/>
    </location>
</feature>
<dbReference type="GO" id="GO:0006508">
    <property type="term" value="P:proteolysis"/>
    <property type="evidence" value="ECO:0007669"/>
    <property type="project" value="UniProtKB-KW"/>
</dbReference>